<dbReference type="Proteomes" id="UP000726170">
    <property type="component" value="Unassembled WGS sequence"/>
</dbReference>
<comment type="caution">
    <text evidence="2">The sequence shown here is derived from an EMBL/GenBank/DDBJ whole genome shotgun (WGS) entry which is preliminary data.</text>
</comment>
<evidence type="ECO:0000313" key="3">
    <source>
        <dbReference type="Proteomes" id="UP000726170"/>
    </source>
</evidence>
<dbReference type="EMBL" id="JAHLQF010000001">
    <property type="protein sequence ID" value="MBU5483786.1"/>
    <property type="molecule type" value="Genomic_DNA"/>
</dbReference>
<reference evidence="2 3" key="1">
    <citation type="submission" date="2021-06" db="EMBL/GenBank/DDBJ databases">
        <authorList>
            <person name="Sun Q."/>
            <person name="Li D."/>
        </authorList>
    </citation>
    <scope>NUCLEOTIDE SEQUENCE [LARGE SCALE GENOMIC DNA]</scope>
    <source>
        <strain evidence="2 3">MSJ-11</strain>
    </source>
</reference>
<evidence type="ECO:0000313" key="2">
    <source>
        <dbReference type="EMBL" id="MBU5483786.1"/>
    </source>
</evidence>
<proteinExistence type="predicted"/>
<sequence length="234" mass="27874">MGNSVKEFYYNNKKTYNIIAILSLCLIAWYFSIFFQKGIYFRESFYKESIEGDSYVYKSSEYNYFTVNKNDDIYTFEIKTLKDYGTIKIREADGIYYLYYPDNEVYKVEYKSGRLLNEDGTIEVNNYFADKNVLNGSFEEKYPKGFIIKTILREDIKIRGHLGGLLIAIIFLFIGILVLKYSKNMKFFGERWMFKNYDKVEFSEEYIFFYKFGYIVLSIMALVISFMVFIASVK</sequence>
<protein>
    <submittedName>
        <fullName evidence="2">Uncharacterized protein</fullName>
    </submittedName>
</protein>
<dbReference type="RefSeq" id="WP_216438139.1">
    <property type="nucleotide sequence ID" value="NZ_JAHLQF010000001.1"/>
</dbReference>
<keyword evidence="1" id="KW-1133">Transmembrane helix</keyword>
<organism evidence="2 3">
    <name type="scientific">Clostridium mobile</name>
    <dbReference type="NCBI Taxonomy" id="2841512"/>
    <lineage>
        <taxon>Bacteria</taxon>
        <taxon>Bacillati</taxon>
        <taxon>Bacillota</taxon>
        <taxon>Clostridia</taxon>
        <taxon>Eubacteriales</taxon>
        <taxon>Clostridiaceae</taxon>
        <taxon>Clostridium</taxon>
    </lineage>
</organism>
<keyword evidence="3" id="KW-1185">Reference proteome</keyword>
<evidence type="ECO:0000256" key="1">
    <source>
        <dbReference type="SAM" id="Phobius"/>
    </source>
</evidence>
<gene>
    <name evidence="2" type="ORF">KQI86_05540</name>
</gene>
<accession>A0ABS6EEY6</accession>
<name>A0ABS6EEY6_9CLOT</name>
<feature type="transmembrane region" description="Helical" evidence="1">
    <location>
        <begin position="212"/>
        <end position="233"/>
    </location>
</feature>
<keyword evidence="1" id="KW-0812">Transmembrane</keyword>
<keyword evidence="1" id="KW-0472">Membrane</keyword>
<feature type="transmembrane region" description="Helical" evidence="1">
    <location>
        <begin position="15"/>
        <end position="35"/>
    </location>
</feature>
<feature type="transmembrane region" description="Helical" evidence="1">
    <location>
        <begin position="162"/>
        <end position="182"/>
    </location>
</feature>